<evidence type="ECO:0000313" key="3">
    <source>
        <dbReference type="Ensembl" id="ENSTGUP00000012158.2"/>
    </source>
</evidence>
<keyword evidence="4" id="KW-1185">Reference proteome</keyword>
<dbReference type="PANTHER" id="PTHR10353:SF10">
    <property type="entry name" value="KLOTHO"/>
    <property type="match status" value="1"/>
</dbReference>
<dbReference type="InterPro" id="IPR017853">
    <property type="entry name" value="GH"/>
</dbReference>
<protein>
    <recommendedName>
        <fullName evidence="5">Klotho</fullName>
    </recommendedName>
</protein>
<evidence type="ECO:0000313" key="4">
    <source>
        <dbReference type="Proteomes" id="UP000007754"/>
    </source>
</evidence>
<evidence type="ECO:0000256" key="1">
    <source>
        <dbReference type="RuleBase" id="RU003690"/>
    </source>
</evidence>
<reference evidence="3" key="2">
    <citation type="submission" date="2025-08" db="UniProtKB">
        <authorList>
            <consortium name="Ensembl"/>
        </authorList>
    </citation>
    <scope>IDENTIFICATION</scope>
</reference>
<proteinExistence type="inferred from homology"/>
<dbReference type="AlphaFoldDB" id="H0ZNI2"/>
<dbReference type="Pfam" id="PF00232">
    <property type="entry name" value="Glyco_hydro_1"/>
    <property type="match status" value="2"/>
</dbReference>
<reference evidence="3 4" key="1">
    <citation type="journal article" date="2010" name="Nature">
        <title>The genome of a songbird.</title>
        <authorList>
            <person name="Warren W.C."/>
            <person name="Clayton D.F."/>
            <person name="Ellegren H."/>
            <person name="Arnold A.P."/>
            <person name="Hillier L.W."/>
            <person name="Kunstner A."/>
            <person name="Searle S."/>
            <person name="White S."/>
            <person name="Vilella A.J."/>
            <person name="Fairley S."/>
            <person name="Heger A."/>
            <person name="Kong L."/>
            <person name="Ponting C.P."/>
            <person name="Jarvis E.D."/>
            <person name="Mello C.V."/>
            <person name="Minx P."/>
            <person name="Lovell P."/>
            <person name="Velho T.A."/>
            <person name="Ferris M."/>
            <person name="Balakrishnan C.N."/>
            <person name="Sinha S."/>
            <person name="Blatti C."/>
            <person name="London S.E."/>
            <person name="Li Y."/>
            <person name="Lin Y.C."/>
            <person name="George J."/>
            <person name="Sweedler J."/>
            <person name="Southey B."/>
            <person name="Gunaratne P."/>
            <person name="Watson M."/>
            <person name="Nam K."/>
            <person name="Backstrom N."/>
            <person name="Smeds L."/>
            <person name="Nabholz B."/>
            <person name="Itoh Y."/>
            <person name="Whitney O."/>
            <person name="Pfenning A.R."/>
            <person name="Howard J."/>
            <person name="Volker M."/>
            <person name="Skinner B.M."/>
            <person name="Griffin D.K."/>
            <person name="Ye L."/>
            <person name="McLaren W.M."/>
            <person name="Flicek P."/>
            <person name="Quesada V."/>
            <person name="Velasco G."/>
            <person name="Lopez-Otin C."/>
            <person name="Puente X.S."/>
            <person name="Olender T."/>
            <person name="Lancet D."/>
            <person name="Smit A.F."/>
            <person name="Hubley R."/>
            <person name="Konkel M.K."/>
            <person name="Walker J.A."/>
            <person name="Batzer M.A."/>
            <person name="Gu W."/>
            <person name="Pollock D.D."/>
            <person name="Chen L."/>
            <person name="Cheng Z."/>
            <person name="Eichler E.E."/>
            <person name="Stapley J."/>
            <person name="Slate J."/>
            <person name="Ekblom R."/>
            <person name="Birkhead T."/>
            <person name="Burke T."/>
            <person name="Burt D."/>
            <person name="Scharff C."/>
            <person name="Adam I."/>
            <person name="Richard H."/>
            <person name="Sultan M."/>
            <person name="Soldatov A."/>
            <person name="Lehrach H."/>
            <person name="Edwards S.V."/>
            <person name="Yang S.P."/>
            <person name="Li X."/>
            <person name="Graves T."/>
            <person name="Fulton L."/>
            <person name="Nelson J."/>
            <person name="Chinwalla A."/>
            <person name="Hou S."/>
            <person name="Mardis E.R."/>
            <person name="Wilson R.K."/>
        </authorList>
    </citation>
    <scope>NUCLEOTIDE SEQUENCE [LARGE SCALE GENOMIC DNA]</scope>
</reference>
<feature type="transmembrane region" description="Helical" evidence="2">
    <location>
        <begin position="151"/>
        <end position="171"/>
    </location>
</feature>
<keyword evidence="2" id="KW-0472">Membrane</keyword>
<dbReference type="GO" id="GO:0005104">
    <property type="term" value="F:fibroblast growth factor receptor binding"/>
    <property type="evidence" value="ECO:0007669"/>
    <property type="project" value="TreeGrafter"/>
</dbReference>
<keyword evidence="2" id="KW-1133">Transmembrane helix</keyword>
<dbReference type="Gene3D" id="3.20.20.80">
    <property type="entry name" value="Glycosidases"/>
    <property type="match status" value="1"/>
</dbReference>
<evidence type="ECO:0000256" key="2">
    <source>
        <dbReference type="SAM" id="Phobius"/>
    </source>
</evidence>
<dbReference type="Ensembl" id="ENSTGUT00000012292.2">
    <property type="protein sequence ID" value="ENSTGUP00000012158.2"/>
    <property type="gene ID" value="ENSTGUG00000011800.2"/>
</dbReference>
<dbReference type="SUPFAM" id="SSF51445">
    <property type="entry name" value="(Trans)glycosidases"/>
    <property type="match status" value="1"/>
</dbReference>
<sequence length="199" mass="23241">MTEKNIKECQKSLDFVLGWFAKPIFIDGDYPESMRSNLSSLLPEFSEAEKKYVKGTADFFALSFGATLSFQLLDSHMKFQQLESISLRQLLYWINSEYNNPQIFIVENSWFVSGTTKKDDAKYIYYLKKFVAFHYHVSKSLSSCQVFTEVLLIWLPCCIFFLYYSVIEFSISGKELTLFNMKAKTSRMLPTSEKKNPYL</sequence>
<accession>H0ZNI2</accession>
<keyword evidence="2" id="KW-0812">Transmembrane</keyword>
<organism evidence="3 4">
    <name type="scientific">Taeniopygia guttata</name>
    <name type="common">Zebra finch</name>
    <name type="synonym">Poephila guttata</name>
    <dbReference type="NCBI Taxonomy" id="59729"/>
    <lineage>
        <taxon>Eukaryota</taxon>
        <taxon>Metazoa</taxon>
        <taxon>Chordata</taxon>
        <taxon>Craniata</taxon>
        <taxon>Vertebrata</taxon>
        <taxon>Euteleostomi</taxon>
        <taxon>Archelosauria</taxon>
        <taxon>Archosauria</taxon>
        <taxon>Dinosauria</taxon>
        <taxon>Saurischia</taxon>
        <taxon>Theropoda</taxon>
        <taxon>Coelurosauria</taxon>
        <taxon>Aves</taxon>
        <taxon>Neognathae</taxon>
        <taxon>Neoaves</taxon>
        <taxon>Telluraves</taxon>
        <taxon>Australaves</taxon>
        <taxon>Passeriformes</taxon>
        <taxon>Passeroidea</taxon>
        <taxon>Estrildidae</taxon>
        <taxon>Estrildinae</taxon>
        <taxon>Taeniopygia</taxon>
    </lineage>
</organism>
<dbReference type="InParanoid" id="H0ZNI2"/>
<dbReference type="HOGENOM" id="CLU_001859_5_2_1"/>
<dbReference type="GO" id="GO:0008543">
    <property type="term" value="P:fibroblast growth factor receptor signaling pathway"/>
    <property type="evidence" value="ECO:0007669"/>
    <property type="project" value="TreeGrafter"/>
</dbReference>
<dbReference type="STRING" id="59729.ENSTGUP00000012158"/>
<dbReference type="PANTHER" id="PTHR10353">
    <property type="entry name" value="GLYCOSYL HYDROLASE"/>
    <property type="match status" value="1"/>
</dbReference>
<dbReference type="Proteomes" id="UP000007754">
    <property type="component" value="Chromosome 1"/>
</dbReference>
<evidence type="ECO:0008006" key="5">
    <source>
        <dbReference type="Google" id="ProtNLM"/>
    </source>
</evidence>
<dbReference type="GO" id="GO:0005975">
    <property type="term" value="P:carbohydrate metabolic process"/>
    <property type="evidence" value="ECO:0007669"/>
    <property type="project" value="InterPro"/>
</dbReference>
<dbReference type="GO" id="GO:0017134">
    <property type="term" value="F:fibroblast growth factor binding"/>
    <property type="evidence" value="ECO:0007669"/>
    <property type="project" value="TreeGrafter"/>
</dbReference>
<reference evidence="3" key="3">
    <citation type="submission" date="2025-09" db="UniProtKB">
        <authorList>
            <consortium name="Ensembl"/>
        </authorList>
    </citation>
    <scope>IDENTIFICATION</scope>
</reference>
<dbReference type="GO" id="GO:0004553">
    <property type="term" value="F:hydrolase activity, hydrolyzing O-glycosyl compounds"/>
    <property type="evidence" value="ECO:0007669"/>
    <property type="project" value="InterPro"/>
</dbReference>
<dbReference type="InterPro" id="IPR001360">
    <property type="entry name" value="Glyco_hydro_1"/>
</dbReference>
<name>H0ZNI2_TAEGU</name>
<comment type="similarity">
    <text evidence="1">Belongs to the glycosyl hydrolase 1 family.</text>
</comment>
<dbReference type="GeneTree" id="ENSGT00940000157614"/>